<protein>
    <recommendedName>
        <fullName evidence="1">HTH cro/C1-type domain-containing protein</fullName>
    </recommendedName>
</protein>
<name>A0A0H5PYB3_9ZZZZ</name>
<accession>A0A0H5PYB3</accession>
<dbReference type="InterPro" id="IPR001387">
    <property type="entry name" value="Cro/C1-type_HTH"/>
</dbReference>
<dbReference type="SUPFAM" id="SSF47413">
    <property type="entry name" value="lambda repressor-like DNA-binding domains"/>
    <property type="match status" value="1"/>
</dbReference>
<proteinExistence type="predicted"/>
<reference evidence="2" key="1">
    <citation type="submission" date="2015-06" db="EMBL/GenBank/DDBJ databases">
        <authorList>
            <person name="Joergensen T."/>
        </authorList>
    </citation>
    <scope>NUCLEOTIDE SEQUENCE</scope>
    <source>
        <plasmid evidence="2">pRGRH0204</plasmid>
    </source>
</reference>
<keyword evidence="2" id="KW-0614">Plasmid</keyword>
<sequence length="101" mass="11649">MSRAIDFLKKHESISPSHFEENAKWRKENEAWLEWSRNIALSLVEYMESNGLNRNGLAERLGVSPQYISKILSGKVNFSFKSIAELEQKLNIKLLDVLELA</sequence>
<dbReference type="AlphaFoldDB" id="A0A0H5PYB3"/>
<geneLocation type="plasmid" evidence="2">
    <name>pRGRH0204</name>
</geneLocation>
<dbReference type="InterPro" id="IPR010982">
    <property type="entry name" value="Lambda_DNA-bd_dom_sf"/>
</dbReference>
<dbReference type="Pfam" id="PF01381">
    <property type="entry name" value="HTH_3"/>
    <property type="match status" value="1"/>
</dbReference>
<dbReference type="GO" id="GO:0003677">
    <property type="term" value="F:DNA binding"/>
    <property type="evidence" value="ECO:0007669"/>
    <property type="project" value="InterPro"/>
</dbReference>
<reference evidence="2" key="2">
    <citation type="submission" date="2015-07" db="EMBL/GenBank/DDBJ databases">
        <title>Plasmids, circular viruses and viroids from rat gut.</title>
        <authorList>
            <person name="Jorgensen T.J."/>
            <person name="Hansen M.A."/>
            <person name="Xu Z."/>
            <person name="Tabak M.A."/>
            <person name="Sorensen S.J."/>
            <person name="Hansen L.H."/>
        </authorList>
    </citation>
    <scope>NUCLEOTIDE SEQUENCE</scope>
    <source>
        <plasmid evidence="2">pRGRH0204</plasmid>
    </source>
</reference>
<evidence type="ECO:0000259" key="1">
    <source>
        <dbReference type="PROSITE" id="PS50943"/>
    </source>
</evidence>
<organism evidence="2">
    <name type="scientific">uncultured prokaryote</name>
    <dbReference type="NCBI Taxonomy" id="198431"/>
    <lineage>
        <taxon>unclassified sequences</taxon>
        <taxon>environmental samples</taxon>
    </lineage>
</organism>
<feature type="domain" description="HTH cro/C1-type" evidence="1">
    <location>
        <begin position="43"/>
        <end position="98"/>
    </location>
</feature>
<dbReference type="EMBL" id="LN852884">
    <property type="protein sequence ID" value="CRY94180.1"/>
    <property type="molecule type" value="Genomic_DNA"/>
</dbReference>
<dbReference type="PROSITE" id="PS50943">
    <property type="entry name" value="HTH_CROC1"/>
    <property type="match status" value="1"/>
</dbReference>
<dbReference type="SMART" id="SM00530">
    <property type="entry name" value="HTH_XRE"/>
    <property type="match status" value="1"/>
</dbReference>
<evidence type="ECO:0000313" key="2">
    <source>
        <dbReference type="EMBL" id="CRY94180.1"/>
    </source>
</evidence>
<dbReference type="Gene3D" id="1.10.260.40">
    <property type="entry name" value="lambda repressor-like DNA-binding domains"/>
    <property type="match status" value="1"/>
</dbReference>
<dbReference type="CDD" id="cd00093">
    <property type="entry name" value="HTH_XRE"/>
    <property type="match status" value="1"/>
</dbReference>